<dbReference type="InterPro" id="IPR020946">
    <property type="entry name" value="Flavin_mOase-like"/>
</dbReference>
<dbReference type="AlphaFoldDB" id="A0A1H8SVQ7"/>
<dbReference type="PRINTS" id="PR00368">
    <property type="entry name" value="FADPNR"/>
</dbReference>
<dbReference type="InterPro" id="IPR036188">
    <property type="entry name" value="FAD/NAD-bd_sf"/>
</dbReference>
<dbReference type="PANTHER" id="PTHR42877:SF4">
    <property type="entry name" value="FAD_NAD(P)-BINDING DOMAIN-CONTAINING PROTEIN-RELATED"/>
    <property type="match status" value="1"/>
</dbReference>
<name>A0A1H8SVQ7_9ACTN</name>
<reference evidence="6" key="1">
    <citation type="submission" date="2016-10" db="EMBL/GenBank/DDBJ databases">
        <authorList>
            <person name="Varghese N."/>
            <person name="Submissions S."/>
        </authorList>
    </citation>
    <scope>NUCLEOTIDE SEQUENCE [LARGE SCALE GENOMIC DNA]</scope>
    <source>
        <strain evidence="6">DSM 45413</strain>
    </source>
</reference>
<dbReference type="EMBL" id="FOEE01000005">
    <property type="protein sequence ID" value="SEO83069.1"/>
    <property type="molecule type" value="Genomic_DNA"/>
</dbReference>
<dbReference type="Gene3D" id="3.50.50.60">
    <property type="entry name" value="FAD/NAD(P)-binding domain"/>
    <property type="match status" value="2"/>
</dbReference>
<dbReference type="Proteomes" id="UP000198960">
    <property type="component" value="Unassembled WGS sequence"/>
</dbReference>
<comment type="similarity">
    <text evidence="1">Belongs to the FAD-binding monooxygenase family.</text>
</comment>
<evidence type="ECO:0000256" key="4">
    <source>
        <dbReference type="ARBA" id="ARBA00023002"/>
    </source>
</evidence>
<sequence length="646" mass="71542">MTTAVARHLQTEPVTESDEQIAAYLDTALLPLVIASVVHITGDPSWLRGPIRPNRFVPNDFGGAFTEEEKAELVRSATAAIAAWRDAGCPAPAPLAPELVRELMDWLALEHHDDATAEMILEEMDLDGEDPRAIRIAPEAADHAAEYPVLVIGCGMGGLLAAIRLKQAGIPFSVVDKNTDVGGTWWLNTYPGARVDVASHYYSYSFEPNQVFTEYYARQPELHAYFRDHFDKHGIGEHVRWQTEVVRAAWDDAGGYWDVELRTGDGAVETLRVRAVISAAGTLHKPFIPDLPGLERFAGPVMHSAEWDSSVDLTGKKVALIGAGASGFQIGPAIVDRVAQLTVFQRSPQWMAPNPKYHDAVPEGAMWAARHLPCYSRWHRFMIMTQSSDKLLELVRMDPTWSDFPRTANAFSAERRKLFEAWIDTHVGDDPELKAKVTPQYPPAAKRMLQDNGSWLRCLKQPHVTLDTSSILQLEEGAVVTAEGRYEADVLVLATGFRANELLAPMEFVGRDGIPLSKVWDGKPTAYAGVTVAGFPNFFMIGGPGTGLAHAGSIVFAAECQMKYIGEALRQLVESGKTSIEPTEEAYERYVRELHAEMDTLMWGHESIANTWYKAPDGKIYILNPYGNVHYWRTTSTALPADHVLR</sequence>
<dbReference type="GO" id="GO:0050660">
    <property type="term" value="F:flavin adenine dinucleotide binding"/>
    <property type="evidence" value="ECO:0007669"/>
    <property type="project" value="InterPro"/>
</dbReference>
<dbReference type="OrthoDB" id="5168853at2"/>
<evidence type="ECO:0000313" key="6">
    <source>
        <dbReference type="Proteomes" id="UP000198960"/>
    </source>
</evidence>
<evidence type="ECO:0000256" key="1">
    <source>
        <dbReference type="ARBA" id="ARBA00010139"/>
    </source>
</evidence>
<organism evidence="5 6">
    <name type="scientific">Trujillonella endophytica</name>
    <dbReference type="NCBI Taxonomy" id="673521"/>
    <lineage>
        <taxon>Bacteria</taxon>
        <taxon>Bacillati</taxon>
        <taxon>Actinomycetota</taxon>
        <taxon>Actinomycetes</taxon>
        <taxon>Geodermatophilales</taxon>
        <taxon>Geodermatophilaceae</taxon>
        <taxon>Trujillonella</taxon>
    </lineage>
</organism>
<dbReference type="InterPro" id="IPR051209">
    <property type="entry name" value="FAD-bind_Monooxygenase_sf"/>
</dbReference>
<dbReference type="GO" id="GO:0050661">
    <property type="term" value="F:NADP binding"/>
    <property type="evidence" value="ECO:0007669"/>
    <property type="project" value="InterPro"/>
</dbReference>
<dbReference type="Pfam" id="PF00743">
    <property type="entry name" value="FMO-like"/>
    <property type="match status" value="1"/>
</dbReference>
<keyword evidence="2" id="KW-0285">Flavoprotein</keyword>
<gene>
    <name evidence="5" type="ORF">SAMN05660991_01890</name>
</gene>
<dbReference type="PANTHER" id="PTHR42877">
    <property type="entry name" value="L-ORNITHINE N(5)-MONOOXYGENASE-RELATED"/>
    <property type="match status" value="1"/>
</dbReference>
<dbReference type="RefSeq" id="WP_091942456.1">
    <property type="nucleotide sequence ID" value="NZ_FOEE01000005.1"/>
</dbReference>
<dbReference type="GO" id="GO:0004499">
    <property type="term" value="F:N,N-dimethylaniline monooxygenase activity"/>
    <property type="evidence" value="ECO:0007669"/>
    <property type="project" value="InterPro"/>
</dbReference>
<evidence type="ECO:0000256" key="2">
    <source>
        <dbReference type="ARBA" id="ARBA00022630"/>
    </source>
</evidence>
<keyword evidence="6" id="KW-1185">Reference proteome</keyword>
<evidence type="ECO:0000256" key="3">
    <source>
        <dbReference type="ARBA" id="ARBA00022827"/>
    </source>
</evidence>
<dbReference type="SUPFAM" id="SSF51905">
    <property type="entry name" value="FAD/NAD(P)-binding domain"/>
    <property type="match status" value="1"/>
</dbReference>
<proteinExistence type="inferred from homology"/>
<accession>A0A1H8SVQ7</accession>
<dbReference type="PRINTS" id="PR00411">
    <property type="entry name" value="PNDRDTASEI"/>
</dbReference>
<keyword evidence="3" id="KW-0274">FAD</keyword>
<evidence type="ECO:0000313" key="5">
    <source>
        <dbReference type="EMBL" id="SEO83069.1"/>
    </source>
</evidence>
<dbReference type="STRING" id="673521.SAMN05660991_01890"/>
<keyword evidence="5" id="KW-0503">Monooxygenase</keyword>
<keyword evidence="4" id="KW-0560">Oxidoreductase</keyword>
<protein>
    <submittedName>
        <fullName evidence="5">4-hydroxyacetophenone monooxygenase</fullName>
    </submittedName>
</protein>